<accession>A0A0J1FLQ7</accession>
<gene>
    <name evidence="2" type="ORF">DEAC_c41780</name>
</gene>
<organism evidence="2 3">
    <name type="scientific">Desulfosporosinus acididurans</name>
    <dbReference type="NCBI Taxonomy" id="476652"/>
    <lineage>
        <taxon>Bacteria</taxon>
        <taxon>Bacillati</taxon>
        <taxon>Bacillota</taxon>
        <taxon>Clostridia</taxon>
        <taxon>Eubacteriales</taxon>
        <taxon>Desulfitobacteriaceae</taxon>
        <taxon>Desulfosporosinus</taxon>
    </lineage>
</organism>
<dbReference type="EMBL" id="LDZY01000021">
    <property type="protein sequence ID" value="KLU63873.1"/>
    <property type="molecule type" value="Genomic_DNA"/>
</dbReference>
<dbReference type="AlphaFoldDB" id="A0A0J1FLQ7"/>
<keyword evidence="3" id="KW-1185">Reference proteome</keyword>
<evidence type="ECO:0000256" key="1">
    <source>
        <dbReference type="SAM" id="Phobius"/>
    </source>
</evidence>
<dbReference type="Proteomes" id="UP000036356">
    <property type="component" value="Unassembled WGS sequence"/>
</dbReference>
<keyword evidence="1" id="KW-0472">Membrane</keyword>
<feature type="transmembrane region" description="Helical" evidence="1">
    <location>
        <begin position="76"/>
        <end position="99"/>
    </location>
</feature>
<evidence type="ECO:0000313" key="2">
    <source>
        <dbReference type="EMBL" id="KLU63873.1"/>
    </source>
</evidence>
<feature type="transmembrane region" description="Helical" evidence="1">
    <location>
        <begin position="32"/>
        <end position="56"/>
    </location>
</feature>
<protein>
    <submittedName>
        <fullName evidence="2">Uncharacterized protein</fullName>
    </submittedName>
</protein>
<dbReference type="PATRIC" id="fig|476652.3.peg.4429"/>
<evidence type="ECO:0000313" key="3">
    <source>
        <dbReference type="Proteomes" id="UP000036356"/>
    </source>
</evidence>
<name>A0A0J1FLQ7_9FIRM</name>
<proteinExistence type="predicted"/>
<comment type="caution">
    <text evidence="2">The sequence shown here is derived from an EMBL/GenBank/DDBJ whole genome shotgun (WGS) entry which is preliminary data.</text>
</comment>
<sequence length="105" mass="12263">MWRRWIGILYIEFYWWKRDIIRRFRLDTPTGISGILLVASAIILLFILGNGAAQIFRDYVPWISGRRIGDVYWQSISFGIKAALTFMIFSGSLIAFIIFKIIGRN</sequence>
<keyword evidence="1" id="KW-0812">Transmembrane</keyword>
<keyword evidence="1" id="KW-1133">Transmembrane helix</keyword>
<reference evidence="2 3" key="1">
    <citation type="submission" date="2015-06" db="EMBL/GenBank/DDBJ databases">
        <title>Draft genome of the moderately acidophilic sulfate reducer Candidatus Desulfosporosinus acididurans strain M1.</title>
        <authorList>
            <person name="Poehlein A."/>
            <person name="Petzsch P."/>
            <person name="Johnson B.D."/>
            <person name="Schloemann M."/>
            <person name="Daniel R."/>
            <person name="Muehling M."/>
        </authorList>
    </citation>
    <scope>NUCLEOTIDE SEQUENCE [LARGE SCALE GENOMIC DNA]</scope>
    <source>
        <strain evidence="2 3">M1</strain>
    </source>
</reference>